<reference evidence="1 2" key="1">
    <citation type="submission" date="2019-05" db="EMBL/GenBank/DDBJ databases">
        <title>Emergence of the Ug99 lineage of the wheat stem rust pathogen through somatic hybridization.</title>
        <authorList>
            <person name="Li F."/>
            <person name="Upadhyaya N.M."/>
            <person name="Sperschneider J."/>
            <person name="Matny O."/>
            <person name="Nguyen-Phuc H."/>
            <person name="Mago R."/>
            <person name="Raley C."/>
            <person name="Miller M.E."/>
            <person name="Silverstein K.A.T."/>
            <person name="Henningsen E."/>
            <person name="Hirsch C.D."/>
            <person name="Visser B."/>
            <person name="Pretorius Z.A."/>
            <person name="Steffenson B.J."/>
            <person name="Schwessinger B."/>
            <person name="Dodds P.N."/>
            <person name="Figueroa M."/>
        </authorList>
    </citation>
    <scope>NUCLEOTIDE SEQUENCE [LARGE SCALE GENOMIC DNA]</scope>
    <source>
        <strain evidence="1 2">Ug99</strain>
    </source>
</reference>
<evidence type="ECO:0000313" key="2">
    <source>
        <dbReference type="Proteomes" id="UP000325313"/>
    </source>
</evidence>
<dbReference type="Proteomes" id="UP000325313">
    <property type="component" value="Unassembled WGS sequence"/>
</dbReference>
<accession>A0A5B0R8C4</accession>
<gene>
    <name evidence="1" type="ORF">PGTUg99_031803</name>
</gene>
<evidence type="ECO:0000313" key="1">
    <source>
        <dbReference type="EMBL" id="KAA1121548.1"/>
    </source>
</evidence>
<dbReference type="EMBL" id="VDEP01000238">
    <property type="protein sequence ID" value="KAA1121548.1"/>
    <property type="molecule type" value="Genomic_DNA"/>
</dbReference>
<proteinExistence type="predicted"/>
<sequence>MIGWYQGVPRGPDLDDGGLFGSFWKLISTHLVFQFLQFAFLQGFAQGISRNFANSGTGLLSSQMALSGTICVPGMVHCPGSGGMVPNLKVLGGNFLLTRVVWKGFLVSKIRDVAGSNYPQEVDGPERGFLLDPPMKVSTGYDKPSIYK</sequence>
<comment type="caution">
    <text evidence="1">The sequence shown here is derived from an EMBL/GenBank/DDBJ whole genome shotgun (WGS) entry which is preliminary data.</text>
</comment>
<protein>
    <submittedName>
        <fullName evidence="1">Uncharacterized protein</fullName>
    </submittedName>
</protein>
<dbReference type="AlphaFoldDB" id="A0A5B0R8C4"/>
<organism evidence="1 2">
    <name type="scientific">Puccinia graminis f. sp. tritici</name>
    <dbReference type="NCBI Taxonomy" id="56615"/>
    <lineage>
        <taxon>Eukaryota</taxon>
        <taxon>Fungi</taxon>
        <taxon>Dikarya</taxon>
        <taxon>Basidiomycota</taxon>
        <taxon>Pucciniomycotina</taxon>
        <taxon>Pucciniomycetes</taxon>
        <taxon>Pucciniales</taxon>
        <taxon>Pucciniaceae</taxon>
        <taxon>Puccinia</taxon>
    </lineage>
</organism>
<name>A0A5B0R8C4_PUCGR</name>